<reference evidence="5 6" key="1">
    <citation type="submission" date="2020-08" db="EMBL/GenBank/DDBJ databases">
        <title>Genomic Encyclopedia of Type Strains, Phase III (KMG-III): the genomes of soil and plant-associated and newly described type strains.</title>
        <authorList>
            <person name="Whitman W."/>
        </authorList>
    </citation>
    <scope>NUCLEOTIDE SEQUENCE [LARGE SCALE GENOMIC DNA]</scope>
    <source>
        <strain evidence="5 6">CECT 8712</strain>
    </source>
</reference>
<dbReference type="InterPro" id="IPR015424">
    <property type="entry name" value="PyrdxlP-dep_Trfase"/>
</dbReference>
<name>A0A841IVL5_9ACTN</name>
<comment type="similarity">
    <text evidence="4">Belongs to the DegT/DnrJ/EryC1 family.</text>
</comment>
<dbReference type="PANTHER" id="PTHR30244:SF34">
    <property type="entry name" value="DTDP-4-AMINO-4,6-DIDEOXYGALACTOSE TRANSAMINASE"/>
    <property type="match status" value="1"/>
</dbReference>
<feature type="modified residue" description="N6-(pyridoxal phosphate)lysine" evidence="3">
    <location>
        <position position="188"/>
    </location>
</feature>
<evidence type="ECO:0000313" key="6">
    <source>
        <dbReference type="Proteomes" id="UP000536604"/>
    </source>
</evidence>
<dbReference type="PANTHER" id="PTHR30244">
    <property type="entry name" value="TRANSAMINASE"/>
    <property type="match status" value="1"/>
</dbReference>
<dbReference type="EC" id="2.6.1.59" evidence="5"/>
<dbReference type="GO" id="GO:0019180">
    <property type="term" value="F:dTDP-4-amino-4,6-dideoxygalactose transaminase activity"/>
    <property type="evidence" value="ECO:0007669"/>
    <property type="project" value="UniProtKB-EC"/>
</dbReference>
<dbReference type="Pfam" id="PF01041">
    <property type="entry name" value="DegT_DnrJ_EryC1"/>
    <property type="match status" value="1"/>
</dbReference>
<dbReference type="AlphaFoldDB" id="A0A841IVL5"/>
<dbReference type="PIRSF" id="PIRSF000390">
    <property type="entry name" value="PLP_StrS"/>
    <property type="match status" value="1"/>
</dbReference>
<dbReference type="CDD" id="cd00616">
    <property type="entry name" value="AHBA_syn"/>
    <property type="match status" value="1"/>
</dbReference>
<dbReference type="GO" id="GO:0030170">
    <property type="term" value="F:pyridoxal phosphate binding"/>
    <property type="evidence" value="ECO:0007669"/>
    <property type="project" value="TreeGrafter"/>
</dbReference>
<dbReference type="Gene3D" id="3.40.640.10">
    <property type="entry name" value="Type I PLP-dependent aspartate aminotransferase-like (Major domain)"/>
    <property type="match status" value="1"/>
</dbReference>
<keyword evidence="5" id="KW-0032">Aminotransferase</keyword>
<dbReference type="InterPro" id="IPR015421">
    <property type="entry name" value="PyrdxlP-dep_Trfase_major"/>
</dbReference>
<dbReference type="SUPFAM" id="SSF53383">
    <property type="entry name" value="PLP-dependent transferases"/>
    <property type="match status" value="1"/>
</dbReference>
<gene>
    <name evidence="5" type="ORF">FHS13_002532</name>
</gene>
<proteinExistence type="inferred from homology"/>
<dbReference type="Gene3D" id="3.90.1150.10">
    <property type="entry name" value="Aspartate Aminotransferase, domain 1"/>
    <property type="match status" value="1"/>
</dbReference>
<dbReference type="NCBIfam" id="NF008687">
    <property type="entry name" value="PRK11706.1"/>
    <property type="match status" value="1"/>
</dbReference>
<comment type="cofactor">
    <cofactor evidence="1">
        <name>pyridoxal 5'-phosphate</name>
        <dbReference type="ChEBI" id="CHEBI:597326"/>
    </cofactor>
</comment>
<dbReference type="EMBL" id="JACHJO010000007">
    <property type="protein sequence ID" value="MBB6120575.1"/>
    <property type="molecule type" value="Genomic_DNA"/>
</dbReference>
<evidence type="ECO:0000256" key="4">
    <source>
        <dbReference type="RuleBase" id="RU004508"/>
    </source>
</evidence>
<evidence type="ECO:0000313" key="5">
    <source>
        <dbReference type="EMBL" id="MBB6120575.1"/>
    </source>
</evidence>
<evidence type="ECO:0000256" key="2">
    <source>
        <dbReference type="PIRSR" id="PIRSR000390-1"/>
    </source>
</evidence>
<organism evidence="5 6">
    <name type="scientific">Nocardiopsis algeriensis</name>
    <dbReference type="NCBI Taxonomy" id="1478215"/>
    <lineage>
        <taxon>Bacteria</taxon>
        <taxon>Bacillati</taxon>
        <taxon>Actinomycetota</taxon>
        <taxon>Actinomycetes</taxon>
        <taxon>Streptosporangiales</taxon>
        <taxon>Nocardiopsidaceae</taxon>
        <taxon>Nocardiopsis</taxon>
    </lineage>
</organism>
<keyword evidence="6" id="KW-1185">Reference proteome</keyword>
<comment type="caution">
    <text evidence="5">The sequence shown here is derived from an EMBL/GenBank/DDBJ whole genome shotgun (WGS) entry which is preliminary data.</text>
</comment>
<feature type="active site" description="Proton acceptor" evidence="2">
    <location>
        <position position="188"/>
    </location>
</feature>
<dbReference type="RefSeq" id="WP_184291780.1">
    <property type="nucleotide sequence ID" value="NZ_JACHJO010000007.1"/>
</dbReference>
<dbReference type="InterPro" id="IPR000653">
    <property type="entry name" value="DegT/StrS_aminotransferase"/>
</dbReference>
<keyword evidence="3 4" id="KW-0663">Pyridoxal phosphate</keyword>
<dbReference type="GO" id="GO:0000271">
    <property type="term" value="P:polysaccharide biosynthetic process"/>
    <property type="evidence" value="ECO:0007669"/>
    <property type="project" value="TreeGrafter"/>
</dbReference>
<protein>
    <submittedName>
        <fullName evidence="5">dTDP-4-amino-4,6-dideoxygalactose transaminase</fullName>
        <ecNumber evidence="5">2.6.1.59</ecNumber>
    </submittedName>
</protein>
<keyword evidence="5" id="KW-0808">Transferase</keyword>
<dbReference type="Proteomes" id="UP000536604">
    <property type="component" value="Unassembled WGS sequence"/>
</dbReference>
<sequence length="383" mass="41756">MNAISTGAPPFSEPHVAPNQLAYIQDVLETGRLDGNGRYTEQATAFLRGVTGAHSILLTPSCTHALEMSALALDLEPGDEVVVPAFSYAPTASAFALRGARLVYADCHPDTLNVRADHIEAAVTERTKAIAVLHYAGVPCDMAPILAVAERHGLSVVEDSAQALGSTYRGRPAGGFGRFGALSFHATKNVHCAKGGALLVNDPEDVERARTIQDRGTDRHRLFQGLVKEYQWVDLGSSYMLNELSAALLAAQLETFDQVQARRHRYWRAYDEELADWAGRHGVKTPHVPPGTTHSAHVYYLVLPTEEARDALLDHLASRQVTATVHYRALHDSPAGRRFGRIAPHGCQVAAALPRRLARLPLHSGMTPEYQRRVIDAVMSFTP</sequence>
<dbReference type="InterPro" id="IPR015422">
    <property type="entry name" value="PyrdxlP-dep_Trfase_small"/>
</dbReference>
<evidence type="ECO:0000256" key="3">
    <source>
        <dbReference type="PIRSR" id="PIRSR000390-2"/>
    </source>
</evidence>
<evidence type="ECO:0000256" key="1">
    <source>
        <dbReference type="ARBA" id="ARBA00001933"/>
    </source>
</evidence>
<accession>A0A841IVL5</accession>